<keyword evidence="2 5" id="KW-0812">Transmembrane</keyword>
<evidence type="ECO:0000256" key="2">
    <source>
        <dbReference type="ARBA" id="ARBA00022692"/>
    </source>
</evidence>
<evidence type="ECO:0000313" key="6">
    <source>
        <dbReference type="EMBL" id="ETX00690.1"/>
    </source>
</evidence>
<reference evidence="6 7" key="1">
    <citation type="journal article" date="2014" name="Nature">
        <title>An environmental bacterial taxon with a large and distinct metabolic repertoire.</title>
        <authorList>
            <person name="Wilson M.C."/>
            <person name="Mori T."/>
            <person name="Ruckert C."/>
            <person name="Uria A.R."/>
            <person name="Helf M.J."/>
            <person name="Takada K."/>
            <person name="Gernert C."/>
            <person name="Steffens U.A."/>
            <person name="Heycke N."/>
            <person name="Schmitt S."/>
            <person name="Rinke C."/>
            <person name="Helfrich E.J."/>
            <person name="Brachmann A.O."/>
            <person name="Gurgui C."/>
            <person name="Wakimoto T."/>
            <person name="Kracht M."/>
            <person name="Crusemann M."/>
            <person name="Hentschel U."/>
            <person name="Abe I."/>
            <person name="Matsunaga S."/>
            <person name="Kalinowski J."/>
            <person name="Takeyama H."/>
            <person name="Piel J."/>
        </authorList>
    </citation>
    <scope>NUCLEOTIDE SEQUENCE [LARGE SCALE GENOMIC DNA]</scope>
    <source>
        <strain evidence="7">TSY1</strain>
    </source>
</reference>
<gene>
    <name evidence="6" type="ORF">ETSY1_10300</name>
</gene>
<evidence type="ECO:0000313" key="7">
    <source>
        <dbReference type="Proteomes" id="UP000019141"/>
    </source>
</evidence>
<dbReference type="InterPro" id="IPR021147">
    <property type="entry name" value="DUF697"/>
</dbReference>
<keyword evidence="7" id="KW-1185">Reference proteome</keyword>
<dbReference type="HOGENOM" id="CLU_076562_1_0_7"/>
<evidence type="ECO:0000256" key="5">
    <source>
        <dbReference type="SAM" id="Phobius"/>
    </source>
</evidence>
<protein>
    <recommendedName>
        <fullName evidence="8">GTPase</fullName>
    </recommendedName>
</protein>
<evidence type="ECO:0000256" key="1">
    <source>
        <dbReference type="ARBA" id="ARBA00004141"/>
    </source>
</evidence>
<name>W4LS18_ENTF1</name>
<organism evidence="6 7">
    <name type="scientific">Entotheonella factor</name>
    <dbReference type="NCBI Taxonomy" id="1429438"/>
    <lineage>
        <taxon>Bacteria</taxon>
        <taxon>Pseudomonadati</taxon>
        <taxon>Nitrospinota/Tectimicrobiota group</taxon>
        <taxon>Candidatus Tectimicrobiota</taxon>
        <taxon>Candidatus Entotheonellia</taxon>
        <taxon>Candidatus Entotheonellales</taxon>
        <taxon>Candidatus Entotheonellaceae</taxon>
        <taxon>Candidatus Entotheonella</taxon>
    </lineage>
</organism>
<comment type="caution">
    <text evidence="6">The sequence shown here is derived from an EMBL/GenBank/DDBJ whole genome shotgun (WGS) entry which is preliminary data.</text>
</comment>
<proteinExistence type="predicted"/>
<evidence type="ECO:0000256" key="3">
    <source>
        <dbReference type="ARBA" id="ARBA00022989"/>
    </source>
</evidence>
<dbReference type="AlphaFoldDB" id="W4LS18"/>
<keyword evidence="4 5" id="KW-0472">Membrane</keyword>
<dbReference type="Pfam" id="PF05128">
    <property type="entry name" value="DUF697"/>
    <property type="match status" value="1"/>
</dbReference>
<sequence length="154" mass="16824">MNETQDKHAEASNIVKRHVYASIAAGLVPVVWFDMVALTALQLKMLRDLAQLYNVDFSNQLGQSAIAALVSGGAVYPIRMLAKYIPIAGWLATLGSVSLFSGASTYAVGKVFIQHFSSGGTFLTFDPQKVRDYYQQQFTQAKGEVKQSYAGVRP</sequence>
<comment type="subcellular location">
    <subcellularLocation>
        <location evidence="1">Membrane</location>
        <topology evidence="1">Multi-pass membrane protein</topology>
    </subcellularLocation>
</comment>
<dbReference type="Proteomes" id="UP000019141">
    <property type="component" value="Unassembled WGS sequence"/>
</dbReference>
<dbReference type="EMBL" id="AZHW01000315">
    <property type="protein sequence ID" value="ETX00690.1"/>
    <property type="molecule type" value="Genomic_DNA"/>
</dbReference>
<feature type="transmembrane region" description="Helical" evidence="5">
    <location>
        <begin position="61"/>
        <end position="78"/>
    </location>
</feature>
<dbReference type="GO" id="GO:0016020">
    <property type="term" value="C:membrane"/>
    <property type="evidence" value="ECO:0007669"/>
    <property type="project" value="UniProtKB-SubCell"/>
</dbReference>
<evidence type="ECO:0000256" key="4">
    <source>
        <dbReference type="ARBA" id="ARBA00023136"/>
    </source>
</evidence>
<keyword evidence="3 5" id="KW-1133">Transmembrane helix</keyword>
<accession>W4LS18</accession>
<feature type="transmembrane region" description="Helical" evidence="5">
    <location>
        <begin position="84"/>
        <end position="108"/>
    </location>
</feature>
<evidence type="ECO:0008006" key="8">
    <source>
        <dbReference type="Google" id="ProtNLM"/>
    </source>
</evidence>
<feature type="transmembrane region" description="Helical" evidence="5">
    <location>
        <begin position="20"/>
        <end position="41"/>
    </location>
</feature>